<gene>
    <name evidence="1" type="ORF">BDV29DRAFT_172257</name>
</gene>
<organism evidence="1 2">
    <name type="scientific">Aspergillus leporis</name>
    <dbReference type="NCBI Taxonomy" id="41062"/>
    <lineage>
        <taxon>Eukaryota</taxon>
        <taxon>Fungi</taxon>
        <taxon>Dikarya</taxon>
        <taxon>Ascomycota</taxon>
        <taxon>Pezizomycotina</taxon>
        <taxon>Eurotiomycetes</taxon>
        <taxon>Eurotiomycetidae</taxon>
        <taxon>Eurotiales</taxon>
        <taxon>Aspergillaceae</taxon>
        <taxon>Aspergillus</taxon>
        <taxon>Aspergillus subgen. Circumdati</taxon>
    </lineage>
</organism>
<dbReference type="AlphaFoldDB" id="A0A5N5X7N8"/>
<dbReference type="EMBL" id="ML732196">
    <property type="protein sequence ID" value="KAB8075330.1"/>
    <property type="molecule type" value="Genomic_DNA"/>
</dbReference>
<keyword evidence="2" id="KW-1185">Reference proteome</keyword>
<proteinExistence type="predicted"/>
<reference evidence="1 2" key="1">
    <citation type="submission" date="2019-04" db="EMBL/GenBank/DDBJ databases">
        <title>Friends and foes A comparative genomics study of 23 Aspergillus species from section Flavi.</title>
        <authorList>
            <consortium name="DOE Joint Genome Institute"/>
            <person name="Kjaerbolling I."/>
            <person name="Vesth T."/>
            <person name="Frisvad J.C."/>
            <person name="Nybo J.L."/>
            <person name="Theobald S."/>
            <person name="Kildgaard S."/>
            <person name="Isbrandt T."/>
            <person name="Kuo A."/>
            <person name="Sato A."/>
            <person name="Lyhne E.K."/>
            <person name="Kogle M.E."/>
            <person name="Wiebenga A."/>
            <person name="Kun R.S."/>
            <person name="Lubbers R.J."/>
            <person name="Makela M.R."/>
            <person name="Barry K."/>
            <person name="Chovatia M."/>
            <person name="Clum A."/>
            <person name="Daum C."/>
            <person name="Haridas S."/>
            <person name="He G."/>
            <person name="LaButti K."/>
            <person name="Lipzen A."/>
            <person name="Mondo S."/>
            <person name="Riley R."/>
            <person name="Salamov A."/>
            <person name="Simmons B.A."/>
            <person name="Magnuson J.K."/>
            <person name="Henrissat B."/>
            <person name="Mortensen U.H."/>
            <person name="Larsen T.O."/>
            <person name="Devries R.P."/>
            <person name="Grigoriev I.V."/>
            <person name="Machida M."/>
            <person name="Baker S.E."/>
            <person name="Andersen M.R."/>
        </authorList>
    </citation>
    <scope>NUCLEOTIDE SEQUENCE [LARGE SCALE GENOMIC DNA]</scope>
    <source>
        <strain evidence="1 2">CBS 151.66</strain>
    </source>
</reference>
<sequence length="107" mass="12098">MSYQIYGGKKLRSNAGKTMIIVLLLAYHPALGYARTSSNWVGNRYTTKLSIWMYQFTFNCLRGNLTSMLPFHHSSCDDDLATWLNLQCHTVLCSSSPTQKALQIVCT</sequence>
<name>A0A5N5X7N8_9EURO</name>
<dbReference type="Proteomes" id="UP000326565">
    <property type="component" value="Unassembled WGS sequence"/>
</dbReference>
<evidence type="ECO:0000313" key="1">
    <source>
        <dbReference type="EMBL" id="KAB8075330.1"/>
    </source>
</evidence>
<accession>A0A5N5X7N8</accession>
<protein>
    <submittedName>
        <fullName evidence="1">Uncharacterized protein</fullName>
    </submittedName>
</protein>
<evidence type="ECO:0000313" key="2">
    <source>
        <dbReference type="Proteomes" id="UP000326565"/>
    </source>
</evidence>